<gene>
    <name evidence="2" type="ORF">GWK10_15415</name>
</gene>
<dbReference type="EMBL" id="JAABOQ010000006">
    <property type="protein sequence ID" value="NER18608.1"/>
    <property type="molecule type" value="Genomic_DNA"/>
</dbReference>
<dbReference type="RefSeq" id="WP_164033287.1">
    <property type="nucleotide sequence ID" value="NZ_JAABOQ010000006.1"/>
</dbReference>
<sequence length="254" mass="28954">MHRKLLCIFLIIPLFSLLQAQDVFELTGTLAHSKLSVADVHVINKTFDKYTISDASGKFNLMARLGDTIVFSAVQFNLKSIVLESKESINITLVERVNELDEVVLYNKLSGDPAMDMKNSEVKKQINFYDIGIPGYTGRKLTQPERKLFEATSGGGILPLNPILNAITGRTKMLKERVKLQKKFASIDAMEERYQQLFIDVYKLPEEKAHNFFDFCSDDTKFMSIANGPVSLDQLDFFINKYKEYEKIVMVTDE</sequence>
<comment type="caution">
    <text evidence="2">The sequence shown here is derived from an EMBL/GenBank/DDBJ whole genome shotgun (WGS) entry which is preliminary data.</text>
</comment>
<reference evidence="2 3" key="1">
    <citation type="submission" date="2020-01" db="EMBL/GenBank/DDBJ databases">
        <title>Spongiivirga citrea KCTC 32990T.</title>
        <authorList>
            <person name="Wang G."/>
        </authorList>
    </citation>
    <scope>NUCLEOTIDE SEQUENCE [LARGE SCALE GENOMIC DNA]</scope>
    <source>
        <strain evidence="2 3">KCTC 32990</strain>
    </source>
</reference>
<evidence type="ECO:0000256" key="1">
    <source>
        <dbReference type="SAM" id="SignalP"/>
    </source>
</evidence>
<proteinExistence type="predicted"/>
<dbReference type="InterPro" id="IPR008969">
    <property type="entry name" value="CarboxyPept-like_regulatory"/>
</dbReference>
<name>A0A6M0CL19_9FLAO</name>
<feature type="chain" id="PRO_5027076091" description="Carboxypeptidase-like regulatory domain-containing protein" evidence="1">
    <location>
        <begin position="21"/>
        <end position="254"/>
    </location>
</feature>
<keyword evidence="3" id="KW-1185">Reference proteome</keyword>
<evidence type="ECO:0008006" key="4">
    <source>
        <dbReference type="Google" id="ProtNLM"/>
    </source>
</evidence>
<dbReference type="SUPFAM" id="SSF49464">
    <property type="entry name" value="Carboxypeptidase regulatory domain-like"/>
    <property type="match status" value="1"/>
</dbReference>
<dbReference type="AlphaFoldDB" id="A0A6M0CL19"/>
<evidence type="ECO:0000313" key="2">
    <source>
        <dbReference type="EMBL" id="NER18608.1"/>
    </source>
</evidence>
<protein>
    <recommendedName>
        <fullName evidence="4">Carboxypeptidase-like regulatory domain-containing protein</fullName>
    </recommendedName>
</protein>
<accession>A0A6M0CL19</accession>
<dbReference type="Proteomes" id="UP000474296">
    <property type="component" value="Unassembled WGS sequence"/>
</dbReference>
<evidence type="ECO:0000313" key="3">
    <source>
        <dbReference type="Proteomes" id="UP000474296"/>
    </source>
</evidence>
<feature type="signal peptide" evidence="1">
    <location>
        <begin position="1"/>
        <end position="20"/>
    </location>
</feature>
<keyword evidence="1" id="KW-0732">Signal</keyword>
<organism evidence="2 3">
    <name type="scientific">Spongiivirga citrea</name>
    <dbReference type="NCBI Taxonomy" id="1481457"/>
    <lineage>
        <taxon>Bacteria</taxon>
        <taxon>Pseudomonadati</taxon>
        <taxon>Bacteroidota</taxon>
        <taxon>Flavobacteriia</taxon>
        <taxon>Flavobacteriales</taxon>
        <taxon>Flavobacteriaceae</taxon>
        <taxon>Spongiivirga</taxon>
    </lineage>
</organism>